<evidence type="ECO:0000313" key="2">
    <source>
        <dbReference type="Proteomes" id="UP000068447"/>
    </source>
</evidence>
<dbReference type="AlphaFoldDB" id="A0A0U3AV84"/>
<dbReference type="Pfam" id="PF17963">
    <property type="entry name" value="Big_9"/>
    <property type="match status" value="1"/>
</dbReference>
<accession>A0A0U3AV84</accession>
<proteinExistence type="predicted"/>
<dbReference type="Gene3D" id="2.60.40.10">
    <property type="entry name" value="Immunoglobulins"/>
    <property type="match status" value="1"/>
</dbReference>
<dbReference type="KEGG" id="lal:AT746_00015"/>
<keyword evidence="2" id="KW-1185">Reference proteome</keyword>
<gene>
    <name evidence="1" type="ORF">AT746_00015</name>
</gene>
<organism evidence="1 2">
    <name type="scientific">Lacimicrobium alkaliphilum</name>
    <dbReference type="NCBI Taxonomy" id="1526571"/>
    <lineage>
        <taxon>Bacteria</taxon>
        <taxon>Pseudomonadati</taxon>
        <taxon>Pseudomonadota</taxon>
        <taxon>Gammaproteobacteria</taxon>
        <taxon>Alteromonadales</taxon>
        <taxon>Alteromonadaceae</taxon>
        <taxon>Lacimicrobium</taxon>
    </lineage>
</organism>
<evidence type="ECO:0000313" key="1">
    <source>
        <dbReference type="EMBL" id="ALS96816.1"/>
    </source>
</evidence>
<name>A0A0U3AV84_9ALTE</name>
<dbReference type="Proteomes" id="UP000068447">
    <property type="component" value="Chromosome"/>
</dbReference>
<dbReference type="STRING" id="1526571.AT746_00015"/>
<sequence>MNDAPIVSDIAAQTVDPGTSVTLTAQGSDIENDPLTWSWEQTQGPEVTMSADGNQMSFTAPATTSGASLVFSVTASDGQLASAPQSARVTVRATSSEPPGSGSGGGVLFSLLALMR</sequence>
<dbReference type="InterPro" id="IPR013783">
    <property type="entry name" value="Ig-like_fold"/>
</dbReference>
<dbReference type="EMBL" id="CP013650">
    <property type="protein sequence ID" value="ALS96816.1"/>
    <property type="molecule type" value="Genomic_DNA"/>
</dbReference>
<protein>
    <submittedName>
        <fullName evidence="1">Uncharacterized protein</fullName>
    </submittedName>
</protein>
<reference evidence="1 2" key="1">
    <citation type="submission" date="2015-12" db="EMBL/GenBank/DDBJ databases">
        <title>Complete genome of Lacimicrobium alkaliphilum KCTC 32984.</title>
        <authorList>
            <person name="Kim S.-G."/>
            <person name="Lee Y.-J."/>
        </authorList>
    </citation>
    <scope>NUCLEOTIDE SEQUENCE [LARGE SCALE GENOMIC DNA]</scope>
    <source>
        <strain evidence="1 2">YelD216</strain>
    </source>
</reference>